<organism evidence="2 3">
    <name type="scientific">Pleurodeles waltl</name>
    <name type="common">Iberian ribbed newt</name>
    <dbReference type="NCBI Taxonomy" id="8319"/>
    <lineage>
        <taxon>Eukaryota</taxon>
        <taxon>Metazoa</taxon>
        <taxon>Chordata</taxon>
        <taxon>Craniata</taxon>
        <taxon>Vertebrata</taxon>
        <taxon>Euteleostomi</taxon>
        <taxon>Amphibia</taxon>
        <taxon>Batrachia</taxon>
        <taxon>Caudata</taxon>
        <taxon>Salamandroidea</taxon>
        <taxon>Salamandridae</taxon>
        <taxon>Pleurodelinae</taxon>
        <taxon>Pleurodeles</taxon>
    </lineage>
</organism>
<feature type="compositionally biased region" description="Acidic residues" evidence="1">
    <location>
        <begin position="11"/>
        <end position="20"/>
    </location>
</feature>
<reference evidence="2" key="1">
    <citation type="journal article" date="2022" name="bioRxiv">
        <title>Sequencing and chromosome-scale assembly of the giantPleurodeles waltlgenome.</title>
        <authorList>
            <person name="Brown T."/>
            <person name="Elewa A."/>
            <person name="Iarovenko S."/>
            <person name="Subramanian E."/>
            <person name="Araus A.J."/>
            <person name="Petzold A."/>
            <person name="Susuki M."/>
            <person name="Suzuki K.-i.T."/>
            <person name="Hayashi T."/>
            <person name="Toyoda A."/>
            <person name="Oliveira C."/>
            <person name="Osipova E."/>
            <person name="Leigh N.D."/>
            <person name="Simon A."/>
            <person name="Yun M.H."/>
        </authorList>
    </citation>
    <scope>NUCLEOTIDE SEQUENCE</scope>
    <source>
        <strain evidence="2">20211129_DDA</strain>
        <tissue evidence="2">Liver</tissue>
    </source>
</reference>
<evidence type="ECO:0000313" key="2">
    <source>
        <dbReference type="EMBL" id="KAJ1191352.1"/>
    </source>
</evidence>
<protein>
    <submittedName>
        <fullName evidence="2">Uncharacterized protein</fullName>
    </submittedName>
</protein>
<keyword evidence="3" id="KW-1185">Reference proteome</keyword>
<proteinExistence type="predicted"/>
<feature type="compositionally biased region" description="Low complexity" evidence="1">
    <location>
        <begin position="1"/>
        <end position="10"/>
    </location>
</feature>
<sequence>MRAGSLSVSVEEGELVDDGEEEDWWAQCGAGPANALSKSLQRYRKVQPAVEKAVDGAHIGRRKAQERPPSLTAGEESAGVRRVSVAVEASGDLGTGAARLVKGIYVSDVGVGSPVVGGVALGGDVVRWTGKRMNSRVPGGWWYGSRRSCCQVDRKKNEQ</sequence>
<comment type="caution">
    <text evidence="2">The sequence shown here is derived from an EMBL/GenBank/DDBJ whole genome shotgun (WGS) entry which is preliminary data.</text>
</comment>
<accession>A0AAV7URS0</accession>
<dbReference type="EMBL" id="JANPWB010000004">
    <property type="protein sequence ID" value="KAJ1191352.1"/>
    <property type="molecule type" value="Genomic_DNA"/>
</dbReference>
<dbReference type="AlphaFoldDB" id="A0AAV7URS0"/>
<evidence type="ECO:0000256" key="1">
    <source>
        <dbReference type="SAM" id="MobiDB-lite"/>
    </source>
</evidence>
<dbReference type="Proteomes" id="UP001066276">
    <property type="component" value="Chromosome 2_2"/>
</dbReference>
<evidence type="ECO:0000313" key="3">
    <source>
        <dbReference type="Proteomes" id="UP001066276"/>
    </source>
</evidence>
<feature type="region of interest" description="Disordered" evidence="1">
    <location>
        <begin position="1"/>
        <end position="20"/>
    </location>
</feature>
<name>A0AAV7URS0_PLEWA</name>
<gene>
    <name evidence="2" type="ORF">NDU88_000668</name>
</gene>
<feature type="region of interest" description="Disordered" evidence="1">
    <location>
        <begin position="58"/>
        <end position="78"/>
    </location>
</feature>